<dbReference type="InterPro" id="IPR014756">
    <property type="entry name" value="Ig_E-set"/>
</dbReference>
<organism evidence="4 5">
    <name type="scientific">Ahniella affigens</name>
    <dbReference type="NCBI Taxonomy" id="2021234"/>
    <lineage>
        <taxon>Bacteria</taxon>
        <taxon>Pseudomonadati</taxon>
        <taxon>Pseudomonadota</taxon>
        <taxon>Gammaproteobacteria</taxon>
        <taxon>Lysobacterales</taxon>
        <taxon>Rhodanobacteraceae</taxon>
        <taxon>Ahniella</taxon>
    </lineage>
</organism>
<dbReference type="GO" id="GO:0005975">
    <property type="term" value="P:carbohydrate metabolic process"/>
    <property type="evidence" value="ECO:0007669"/>
    <property type="project" value="InterPro"/>
</dbReference>
<dbReference type="CDD" id="cd02860">
    <property type="entry name" value="E_set_Pullulanase"/>
    <property type="match status" value="1"/>
</dbReference>
<dbReference type="Gene3D" id="2.60.40.10">
    <property type="entry name" value="Immunoglobulins"/>
    <property type="match status" value="1"/>
</dbReference>
<feature type="domain" description="Glycosyl hydrolase family 13 catalytic" evidence="3">
    <location>
        <begin position="371"/>
        <end position="743"/>
    </location>
</feature>
<evidence type="ECO:0000259" key="3">
    <source>
        <dbReference type="SMART" id="SM00642"/>
    </source>
</evidence>
<dbReference type="Gene3D" id="2.60.40.1180">
    <property type="entry name" value="Golgi alpha-mannosidase II"/>
    <property type="match status" value="1"/>
</dbReference>
<dbReference type="InterPro" id="IPR006047">
    <property type="entry name" value="GH13_cat_dom"/>
</dbReference>
<dbReference type="AlphaFoldDB" id="A0A2P1PZ47"/>
<dbReference type="SUPFAM" id="SSF51445">
    <property type="entry name" value="(Trans)glycosidases"/>
    <property type="match status" value="1"/>
</dbReference>
<dbReference type="Gene3D" id="2.60.40.1130">
    <property type="entry name" value="Rab geranylgeranyltransferase alpha-subunit, insert domain"/>
    <property type="match status" value="1"/>
</dbReference>
<dbReference type="Pfam" id="PF17967">
    <property type="entry name" value="Pullulanase_N2"/>
    <property type="match status" value="1"/>
</dbReference>
<dbReference type="Pfam" id="PF11852">
    <property type="entry name" value="Pullul_strch_C"/>
    <property type="match status" value="1"/>
</dbReference>
<keyword evidence="2" id="KW-0378">Hydrolase</keyword>
<reference evidence="4 5" key="1">
    <citation type="submission" date="2018-03" db="EMBL/GenBank/DDBJ databases">
        <title>Ahniella affigens gen. nov., sp. nov., a gammaproteobacterium isolated from sandy soil near a stream.</title>
        <authorList>
            <person name="Ko Y."/>
            <person name="Kim J.-H."/>
        </authorList>
    </citation>
    <scope>NUCLEOTIDE SEQUENCE [LARGE SCALE GENOMIC DNA]</scope>
    <source>
        <strain evidence="4 5">D13</strain>
    </source>
</reference>
<proteinExistence type="inferred from homology"/>
<dbReference type="KEGG" id="xba:C7S18_13190"/>
<dbReference type="InterPro" id="IPR013780">
    <property type="entry name" value="Glyco_hydro_b"/>
</dbReference>
<dbReference type="InterPro" id="IPR013783">
    <property type="entry name" value="Ig-like_fold"/>
</dbReference>
<dbReference type="SUPFAM" id="SSF51011">
    <property type="entry name" value="Glycosyl hydrolase domain"/>
    <property type="match status" value="1"/>
</dbReference>
<dbReference type="SMART" id="SM00642">
    <property type="entry name" value="Aamy"/>
    <property type="match status" value="1"/>
</dbReference>
<name>A0A2P1PZ47_9GAMM</name>
<dbReference type="Gene3D" id="3.20.20.80">
    <property type="entry name" value="Glycosidases"/>
    <property type="match status" value="1"/>
</dbReference>
<comment type="similarity">
    <text evidence="1">Belongs to the glycosyl hydrolase 13 family.</text>
</comment>
<evidence type="ECO:0000313" key="5">
    <source>
        <dbReference type="Proteomes" id="UP000241074"/>
    </source>
</evidence>
<evidence type="ECO:0000313" key="4">
    <source>
        <dbReference type="EMBL" id="AVQ00106.1"/>
    </source>
</evidence>
<dbReference type="Pfam" id="PF02922">
    <property type="entry name" value="CBM_48"/>
    <property type="match status" value="1"/>
</dbReference>
<dbReference type="InterPro" id="IPR024561">
    <property type="entry name" value="Pullul_strch_C"/>
</dbReference>
<dbReference type="Proteomes" id="UP000241074">
    <property type="component" value="Chromosome"/>
</dbReference>
<dbReference type="GO" id="GO:0004553">
    <property type="term" value="F:hydrolase activity, hydrolyzing O-glycosyl compounds"/>
    <property type="evidence" value="ECO:0007669"/>
    <property type="project" value="InterPro"/>
</dbReference>
<keyword evidence="2" id="KW-0326">Glycosidase</keyword>
<dbReference type="PANTHER" id="PTHR43002">
    <property type="entry name" value="GLYCOGEN DEBRANCHING ENZYME"/>
    <property type="match status" value="1"/>
</dbReference>
<gene>
    <name evidence="4" type="ORF">C7S18_13190</name>
</gene>
<sequence>MAGFATARAASLGDCDQASHATTLSASAPGTATDASAVWLNDRLLRWPGLSGANQYRLYGSARAAVQASAGNVVVGAAWQLPLTVSAEALPTDLAARYAYLGSGVQLQLAESDRQTMASQLSAQWILVQEDANRRVIRATHLQWPGYLDARFAAAADAALGTSVGAAQTRFRLWAPTAQAVAVCLYPDARATATELIDLQPDTATGVWSVDLNRDLHGQVFTYLVDVYVRGTGLVRNRVTDPYSVSLTANSKRSGILDLKRADTMPLHWGQRAKRLRRARATDMVIYELHVRDFSANDPSVPADHRGKYLAFTDTDSQGMHHLQALADAGLTDVHLLPVFDLATVPELNCAEPVITGSGDSGNPQAIIQNQKSNDCFNWGYDPFHFTAPEGSYATDPEDPRVRVREFRAMVQGLNQLGLSVGMDVVYNHTSAAGQDAKSVLDRIVPGYYQRLNAQGGAETSTCCQNTATEHLMMAKLMIDSTVTWVREFGIESFRFDLMGHQPRDAMLRLQAAVDAARDRSVPLLGEGWNFGEIANGSRFVQASQLSLNGTGIGTFSDRARDAVRGGGPGDNDQRLISAQGYINGLLYDRNAQGSGNTQDLMRTADLVRVGLAGSIRSYEFQDYLGQTKRLEQIQYGGSQPAGYVLEPSEVVNYVENHDNQTLFDINVFKLPTATSKDDRARAQMLAVAINMFSQGTAYFHAGVELLRSKSLDRNSYDSGDWFNRLDFSATDNYFATGLPPQQDNGATWGLMRPYLNNPGIKPEPAQIRFARAMFLDLLRIRASTQLLRLPTAAAIHSRLRFANTGPSQIPTLLVGRLDGRGLVGERFQALTYLINVDKNPVSITIADAADQDWVLHPVQRSPRSADARLRKDSRFDRATGRFTIPARTAAVFVLE</sequence>
<dbReference type="InterPro" id="IPR040671">
    <property type="entry name" value="Pullulanase_N2"/>
</dbReference>
<dbReference type="CDD" id="cd11341">
    <property type="entry name" value="AmyAc_Pullulanase_LD-like"/>
    <property type="match status" value="1"/>
</dbReference>
<accession>A0A2P1PZ47</accession>
<evidence type="ECO:0000256" key="2">
    <source>
        <dbReference type="ARBA" id="ARBA00023295"/>
    </source>
</evidence>
<dbReference type="OrthoDB" id="3236218at2"/>
<dbReference type="InterPro" id="IPR017853">
    <property type="entry name" value="GH"/>
</dbReference>
<evidence type="ECO:0000256" key="1">
    <source>
        <dbReference type="ARBA" id="ARBA00008061"/>
    </source>
</evidence>
<reference evidence="4 5" key="2">
    <citation type="submission" date="2018-03" db="EMBL/GenBank/DDBJ databases">
        <authorList>
            <person name="Keele B.F."/>
        </authorList>
    </citation>
    <scope>NUCLEOTIDE SEQUENCE [LARGE SCALE GENOMIC DNA]</scope>
    <source>
        <strain evidence="4 5">D13</strain>
    </source>
</reference>
<dbReference type="InterPro" id="IPR004193">
    <property type="entry name" value="Glyco_hydro_13_N"/>
</dbReference>
<keyword evidence="5" id="KW-1185">Reference proteome</keyword>
<dbReference type="SUPFAM" id="SSF81296">
    <property type="entry name" value="E set domains"/>
    <property type="match status" value="2"/>
</dbReference>
<dbReference type="EMBL" id="CP027860">
    <property type="protein sequence ID" value="AVQ00106.1"/>
    <property type="molecule type" value="Genomic_DNA"/>
</dbReference>
<protein>
    <submittedName>
        <fullName evidence="4">DUF3372 domain-containing protein</fullName>
    </submittedName>
</protein>